<comment type="caution">
    <text evidence="3">The sequence shown here is derived from an EMBL/GenBank/DDBJ whole genome shotgun (WGS) entry which is preliminary data.</text>
</comment>
<organism evidence="3 4">
    <name type="scientific">Phodopus roborovskii</name>
    <name type="common">Roborovski's desert hamster</name>
    <name type="synonym">Cricetulus roborovskii</name>
    <dbReference type="NCBI Taxonomy" id="109678"/>
    <lineage>
        <taxon>Eukaryota</taxon>
        <taxon>Metazoa</taxon>
        <taxon>Chordata</taxon>
        <taxon>Craniata</taxon>
        <taxon>Vertebrata</taxon>
        <taxon>Euteleostomi</taxon>
        <taxon>Mammalia</taxon>
        <taxon>Eutheria</taxon>
        <taxon>Euarchontoglires</taxon>
        <taxon>Glires</taxon>
        <taxon>Rodentia</taxon>
        <taxon>Myomorpha</taxon>
        <taxon>Muroidea</taxon>
        <taxon>Cricetidae</taxon>
        <taxon>Cricetinae</taxon>
        <taxon>Phodopus</taxon>
    </lineage>
</organism>
<sequence>MELGEDGSVYKSILVTSQDKAPSVINRVLKKNNRDSAVASEFELVQLLPGDRELTIPHSANVFYAMDGASHDFLLRQRRRLSAATPGATGPSASGTPPIEGGGGSFPRIKATGRKIARVLF</sequence>
<dbReference type="AlphaFoldDB" id="A0AAU9ZBS3"/>
<dbReference type="InterPro" id="IPR000159">
    <property type="entry name" value="RA_dom"/>
</dbReference>
<dbReference type="Gene3D" id="3.10.20.90">
    <property type="entry name" value="Phosphatidylinositol 3-kinase Catalytic Subunit, Chain A, domain 1"/>
    <property type="match status" value="1"/>
</dbReference>
<name>A0AAU9ZBS3_PHORO</name>
<dbReference type="EMBL" id="CALSGD010001418">
    <property type="protein sequence ID" value="CAH6790019.1"/>
    <property type="molecule type" value="Genomic_DNA"/>
</dbReference>
<evidence type="ECO:0000313" key="4">
    <source>
        <dbReference type="Proteomes" id="UP001152836"/>
    </source>
</evidence>
<dbReference type="SMART" id="SM00314">
    <property type="entry name" value="RA"/>
    <property type="match status" value="1"/>
</dbReference>
<dbReference type="Pfam" id="PF00788">
    <property type="entry name" value="RA"/>
    <property type="match status" value="1"/>
</dbReference>
<accession>A0AAU9ZBS3</accession>
<dbReference type="InterPro" id="IPR029071">
    <property type="entry name" value="Ubiquitin-like_domsf"/>
</dbReference>
<evidence type="ECO:0000259" key="2">
    <source>
        <dbReference type="PROSITE" id="PS50200"/>
    </source>
</evidence>
<protein>
    <submittedName>
        <fullName evidence="3">Rgl2 protein</fullName>
    </submittedName>
</protein>
<feature type="domain" description="Ras-associating" evidence="2">
    <location>
        <begin position="1"/>
        <end position="80"/>
    </location>
</feature>
<evidence type="ECO:0000313" key="3">
    <source>
        <dbReference type="EMBL" id="CAH6790019.1"/>
    </source>
</evidence>
<evidence type="ECO:0000256" key="1">
    <source>
        <dbReference type="SAM" id="MobiDB-lite"/>
    </source>
</evidence>
<dbReference type="GO" id="GO:0007165">
    <property type="term" value="P:signal transduction"/>
    <property type="evidence" value="ECO:0007669"/>
    <property type="project" value="InterPro"/>
</dbReference>
<dbReference type="Proteomes" id="UP001152836">
    <property type="component" value="Unassembled WGS sequence"/>
</dbReference>
<proteinExistence type="predicted"/>
<gene>
    <name evidence="3" type="primary">Rgl2</name>
    <name evidence="3" type="ORF">PHOROB_LOCUS7417</name>
</gene>
<keyword evidence="4" id="KW-1185">Reference proteome</keyword>
<reference evidence="3" key="1">
    <citation type="submission" date="2022-06" db="EMBL/GenBank/DDBJ databases">
        <authorList>
            <person name="Andreotti S."/>
            <person name="Wyler E."/>
        </authorList>
    </citation>
    <scope>NUCLEOTIDE SEQUENCE</scope>
</reference>
<dbReference type="SUPFAM" id="SSF54236">
    <property type="entry name" value="Ubiquitin-like"/>
    <property type="match status" value="1"/>
</dbReference>
<dbReference type="PROSITE" id="PS50200">
    <property type="entry name" value="RA"/>
    <property type="match status" value="1"/>
</dbReference>
<feature type="region of interest" description="Disordered" evidence="1">
    <location>
        <begin position="80"/>
        <end position="109"/>
    </location>
</feature>